<dbReference type="InterPro" id="IPR016117">
    <property type="entry name" value="ArgJ-like_dom_sf"/>
</dbReference>
<protein>
    <submittedName>
        <fullName evidence="2">P1 family peptidase</fullName>
    </submittedName>
</protein>
<dbReference type="PANTHER" id="PTHR36512:SF3">
    <property type="entry name" value="BLR5678 PROTEIN"/>
    <property type="match status" value="1"/>
</dbReference>
<dbReference type="PANTHER" id="PTHR36512">
    <property type="entry name" value="D-AMINOPEPTIDASE"/>
    <property type="match status" value="1"/>
</dbReference>
<evidence type="ECO:0000313" key="2">
    <source>
        <dbReference type="EMBL" id="XBX75724.1"/>
    </source>
</evidence>
<dbReference type="RefSeq" id="WP_350344462.1">
    <property type="nucleotide sequence ID" value="NZ_CP158367.1"/>
</dbReference>
<dbReference type="SUPFAM" id="SSF56266">
    <property type="entry name" value="DmpA/ArgJ-like"/>
    <property type="match status" value="1"/>
</dbReference>
<reference evidence="2" key="1">
    <citation type="journal article" date="2013" name="Extremophiles">
        <title>Proteinivorax tanatarense gen. nov., sp. nov., an anaerobic, haloalkaliphilic, proteolytic bacterium isolated from a decaying algal bloom, and proposal of Proteinivoraceae fam. nov.</title>
        <authorList>
            <person name="Kevbrin V."/>
            <person name="Boltyanskaya Y."/>
            <person name="Zhilina T."/>
            <person name="Kolganova T."/>
            <person name="Lavrentjeva E."/>
            <person name="Kuznetsov B."/>
        </authorList>
    </citation>
    <scope>NUCLEOTIDE SEQUENCE</scope>
    <source>
        <strain evidence="2">Z-910T</strain>
    </source>
</reference>
<sequence>MTKKQSIREYGVQIGNLSTGQKNSIADVEGVKVGHVTLKKGRINTGATAIIPHQDNIFLHKPIAASYVINGFGKSIGLTQINELGTLETPIILTNTFNVPAASDALIEYSLANNEDIGVKTGTVNPVVGECNDAYLNDIRGQHVNTSHVLEAIHNASSDFEQGDVGAGTGMSCYELKGGIGSASRVIKLGCHKYTLGVLVLSNFGRKKDLIIKGMSVGEELDHQEVDCYGEKGSVIVVLATDLPCSSRQLRRICKRVPLGLSRTGAYAFNGSGDIVLGFSTANKIEHYPKEELQEIKVVSEDKLNEFFRAAVEATEESVLNSMTFAETLIGRDGHKRISINEFLQNLL</sequence>
<reference evidence="2" key="2">
    <citation type="submission" date="2024-06" db="EMBL/GenBank/DDBJ databases">
        <authorList>
            <person name="Petrova K.O."/>
            <person name="Toshchakov S.V."/>
            <person name="Boltjanskaja Y.V."/>
            <person name="Kevbrin V."/>
        </authorList>
    </citation>
    <scope>NUCLEOTIDE SEQUENCE</scope>
    <source>
        <strain evidence="2">Z-910T</strain>
    </source>
</reference>
<organism evidence="2">
    <name type="scientific">Proteinivorax tanatarense</name>
    <dbReference type="NCBI Taxonomy" id="1260629"/>
    <lineage>
        <taxon>Bacteria</taxon>
        <taxon>Bacillati</taxon>
        <taxon>Bacillota</taxon>
        <taxon>Clostridia</taxon>
        <taxon>Eubacteriales</taxon>
        <taxon>Proteinivoracaceae</taxon>
        <taxon>Proteinivorax</taxon>
    </lineage>
</organism>
<dbReference type="EMBL" id="CP158367">
    <property type="protein sequence ID" value="XBX75724.1"/>
    <property type="molecule type" value="Genomic_DNA"/>
</dbReference>
<dbReference type="CDD" id="cd02253">
    <property type="entry name" value="DmpA"/>
    <property type="match status" value="1"/>
</dbReference>
<dbReference type="AlphaFoldDB" id="A0AAU7VNR5"/>
<gene>
    <name evidence="2" type="ORF">PRVXT_000878</name>
</gene>
<dbReference type="Gene3D" id="3.60.70.12">
    <property type="entry name" value="L-amino peptidase D-ALA esterase/amidase"/>
    <property type="match status" value="1"/>
</dbReference>
<dbReference type="GO" id="GO:0004177">
    <property type="term" value="F:aminopeptidase activity"/>
    <property type="evidence" value="ECO:0007669"/>
    <property type="project" value="TreeGrafter"/>
</dbReference>
<name>A0AAU7VNR5_9FIRM</name>
<comment type="similarity">
    <text evidence="1">Belongs to the peptidase S58 family.</text>
</comment>
<accession>A0AAU7VNR5</accession>
<dbReference type="Pfam" id="PF03576">
    <property type="entry name" value="Peptidase_S58"/>
    <property type="match status" value="1"/>
</dbReference>
<dbReference type="InterPro" id="IPR005321">
    <property type="entry name" value="Peptidase_S58_DmpA"/>
</dbReference>
<evidence type="ECO:0000256" key="1">
    <source>
        <dbReference type="ARBA" id="ARBA00007068"/>
    </source>
</evidence>
<proteinExistence type="inferred from homology"/>